<dbReference type="GO" id="GO:0015562">
    <property type="term" value="F:efflux transmembrane transporter activity"/>
    <property type="evidence" value="ECO:0007669"/>
    <property type="project" value="InterPro"/>
</dbReference>
<evidence type="ECO:0000256" key="9">
    <source>
        <dbReference type="SAM" id="Coils"/>
    </source>
</evidence>
<evidence type="ECO:0000256" key="2">
    <source>
        <dbReference type="ARBA" id="ARBA00022452"/>
    </source>
</evidence>
<keyword evidence="2 8" id="KW-1134">Transmembrane beta strand</keyword>
<evidence type="ECO:0000256" key="3">
    <source>
        <dbReference type="ARBA" id="ARBA00022692"/>
    </source>
</evidence>
<dbReference type="Gene3D" id="1.20.1600.10">
    <property type="entry name" value="Outer membrane efflux proteins (OEP)"/>
    <property type="match status" value="1"/>
</dbReference>
<dbReference type="PANTHER" id="PTHR30203">
    <property type="entry name" value="OUTER MEMBRANE CATION EFFLUX PROTEIN"/>
    <property type="match status" value="1"/>
</dbReference>
<organism evidence="10 11">
    <name type="scientific">Pseudomonas flexibilis</name>
    <dbReference type="NCBI Taxonomy" id="706570"/>
    <lineage>
        <taxon>Bacteria</taxon>
        <taxon>Pseudomonadati</taxon>
        <taxon>Pseudomonadota</taxon>
        <taxon>Gammaproteobacteria</taxon>
        <taxon>Pseudomonadales</taxon>
        <taxon>Pseudomonadaceae</taxon>
        <taxon>Pseudomonas</taxon>
    </lineage>
</organism>
<evidence type="ECO:0000256" key="7">
    <source>
        <dbReference type="ARBA" id="ARBA00023288"/>
    </source>
</evidence>
<comment type="subcellular location">
    <subcellularLocation>
        <location evidence="8">Cell outer membrane</location>
        <topology evidence="8">Lipid-anchor</topology>
    </subcellularLocation>
</comment>
<dbReference type="Gene3D" id="2.20.200.10">
    <property type="entry name" value="Outer membrane efflux proteins (OEP)"/>
    <property type="match status" value="1"/>
</dbReference>
<reference evidence="10 11" key="1">
    <citation type="submission" date="2017-01" db="EMBL/GenBank/DDBJ databases">
        <authorList>
            <person name="Mah S.A."/>
            <person name="Swanson W.J."/>
            <person name="Moy G.W."/>
            <person name="Vacquier V.D."/>
        </authorList>
    </citation>
    <scope>NUCLEOTIDE SEQUENCE [LARGE SCALE GENOMIC DNA]</scope>
    <source>
        <strain evidence="10 11">ATCC 29606</strain>
    </source>
</reference>
<evidence type="ECO:0000313" key="10">
    <source>
        <dbReference type="EMBL" id="SIQ35588.1"/>
    </source>
</evidence>
<dbReference type="AlphaFoldDB" id="A0A1N6S360"/>
<evidence type="ECO:0000313" key="11">
    <source>
        <dbReference type="Proteomes" id="UP000186079"/>
    </source>
</evidence>
<evidence type="ECO:0000256" key="6">
    <source>
        <dbReference type="ARBA" id="ARBA00023237"/>
    </source>
</evidence>
<proteinExistence type="inferred from homology"/>
<comment type="similarity">
    <text evidence="1 8">Belongs to the outer membrane factor (OMF) (TC 1.B.17) family.</text>
</comment>
<dbReference type="InterPro" id="IPR003423">
    <property type="entry name" value="OMP_efflux"/>
</dbReference>
<evidence type="ECO:0000256" key="5">
    <source>
        <dbReference type="ARBA" id="ARBA00023139"/>
    </source>
</evidence>
<dbReference type="PROSITE" id="PS51257">
    <property type="entry name" value="PROKAR_LIPOPROTEIN"/>
    <property type="match status" value="1"/>
</dbReference>
<dbReference type="InterPro" id="IPR010131">
    <property type="entry name" value="MdtP/NodT-like"/>
</dbReference>
<sequence length="476" mass="51132">MSGVAARPVHIVLLAGGLLLGGCMVGPDYQRPALDMPSSYREPAPIDDTFANLPWWGLFADPALDALIEEALANNRDLGVALARIEEAAAILNVVRANQFPFFDIQAGAGRTSTSEDVLGGGVTDNSFSLGGVASFEVDLWGKLRRATEAARADLLSTEAAARNVTISLIASVAISYFQLLDLENRHGIAVRTLASREDSLGIIRERYGKGTVPELDVNQAEIEAADAEASVAAFERAVRETENALSVLVGSRPRVIARGSPLAAQRVPVEVPAGLPLSLLERRPDILAAEQQLAAETARIGIARAQRLPSLSLTGSFGYASRDLSDLVDSGNESWNLLANLFAPIFNAGQLRAVEETQRQRAEQARLGYEQAVLNGLRDVDDSLTRVRTSRNEHLARQRQLAAARNAARLSRARYDGGLVSYLEVLDSERSLFQAELLESQTRQQQLSAVVGLYRALGGGWLADAPGGDGPAHKR</sequence>
<dbReference type="Pfam" id="PF02321">
    <property type="entry name" value="OEP"/>
    <property type="match status" value="2"/>
</dbReference>
<keyword evidence="6" id="KW-0998">Cell outer membrane</keyword>
<dbReference type="NCBIfam" id="TIGR01845">
    <property type="entry name" value="outer_NodT"/>
    <property type="match status" value="1"/>
</dbReference>
<dbReference type="Proteomes" id="UP000186079">
    <property type="component" value="Unassembled WGS sequence"/>
</dbReference>
<evidence type="ECO:0000256" key="1">
    <source>
        <dbReference type="ARBA" id="ARBA00007613"/>
    </source>
</evidence>
<protein>
    <submittedName>
        <fullName evidence="10">Outer membrane protein, multidrug efflux system</fullName>
    </submittedName>
</protein>
<keyword evidence="7 8" id="KW-0449">Lipoprotein</keyword>
<dbReference type="EMBL" id="FTMC01000005">
    <property type="protein sequence ID" value="SIQ35588.1"/>
    <property type="molecule type" value="Genomic_DNA"/>
</dbReference>
<gene>
    <name evidence="10" type="ORF">SAMN05421672_105159</name>
</gene>
<accession>A0A1N6S360</accession>
<keyword evidence="5 8" id="KW-0564">Palmitate</keyword>
<keyword evidence="3 8" id="KW-0812">Transmembrane</keyword>
<dbReference type="SUPFAM" id="SSF56954">
    <property type="entry name" value="Outer membrane efflux proteins (OEP)"/>
    <property type="match status" value="1"/>
</dbReference>
<evidence type="ECO:0000256" key="8">
    <source>
        <dbReference type="RuleBase" id="RU362097"/>
    </source>
</evidence>
<evidence type="ECO:0000256" key="4">
    <source>
        <dbReference type="ARBA" id="ARBA00023136"/>
    </source>
</evidence>
<dbReference type="GO" id="GO:0009279">
    <property type="term" value="C:cell outer membrane"/>
    <property type="evidence" value="ECO:0007669"/>
    <property type="project" value="UniProtKB-SubCell"/>
</dbReference>
<dbReference type="RefSeq" id="WP_052199833.1">
    <property type="nucleotide sequence ID" value="NZ_FTMC01000005.1"/>
</dbReference>
<name>A0A1N6S360_9PSED</name>
<keyword evidence="4 8" id="KW-0472">Membrane</keyword>
<keyword evidence="9" id="KW-0175">Coiled coil</keyword>
<feature type="coiled-coil region" evidence="9">
    <location>
        <begin position="218"/>
        <end position="245"/>
    </location>
</feature>